<dbReference type="InParanoid" id="A0A1W4WJ16"/>
<keyword evidence="7" id="KW-1185">Reference proteome</keyword>
<evidence type="ECO:0000256" key="3">
    <source>
        <dbReference type="ARBA" id="ARBA00022782"/>
    </source>
</evidence>
<dbReference type="RefSeq" id="XP_018320103.1">
    <property type="nucleotide sequence ID" value="XM_018464601.2"/>
</dbReference>
<dbReference type="InterPro" id="IPR007702">
    <property type="entry name" value="Janus"/>
</dbReference>
<dbReference type="OrthoDB" id="10249612at2759"/>
<protein>
    <submittedName>
        <fullName evidence="8">14 kDa phosphohistidine phosphatase-like</fullName>
    </submittedName>
</protein>
<dbReference type="SUPFAM" id="SSF143724">
    <property type="entry name" value="PHP14-like"/>
    <property type="match status" value="1"/>
</dbReference>
<evidence type="ECO:0000256" key="4">
    <source>
        <dbReference type="ARBA" id="ARBA00022928"/>
    </source>
</evidence>
<name>A0A1W4WJ16_AGRPL</name>
<feature type="active site" description="Proton acceptor" evidence="5">
    <location>
        <position position="46"/>
    </location>
</feature>
<dbReference type="GO" id="GO:0007548">
    <property type="term" value="P:sex differentiation"/>
    <property type="evidence" value="ECO:0007669"/>
    <property type="project" value="UniProtKB-KW"/>
</dbReference>
<feature type="binding site" evidence="6">
    <location>
        <position position="17"/>
    </location>
    <ligand>
        <name>substrate</name>
    </ligand>
</feature>
<accession>A0A1W4WJ16</accession>
<dbReference type="GO" id="GO:0101006">
    <property type="term" value="F:protein histidine phosphatase activity"/>
    <property type="evidence" value="ECO:0007669"/>
    <property type="project" value="TreeGrafter"/>
</dbReference>
<dbReference type="Pfam" id="PF05005">
    <property type="entry name" value="Ocnus"/>
    <property type="match status" value="1"/>
</dbReference>
<comment type="similarity">
    <text evidence="2">Belongs to the janus family.</text>
</comment>
<keyword evidence="4" id="KW-0726">Sexual differentiation</keyword>
<reference evidence="8" key="1">
    <citation type="submission" date="2025-08" db="UniProtKB">
        <authorList>
            <consortium name="RefSeq"/>
        </authorList>
    </citation>
    <scope>IDENTIFICATION</scope>
    <source>
        <tissue evidence="8">Entire body</tissue>
    </source>
</reference>
<sequence length="125" mass="14147">MTSSVPEVDIEPSGVFKYILLKLTISDQGKNEEKTLVRGYAKCNYHVDVNDLVTDELNKLKEKGSFNEWKTQVLGGGRIIHDPANKNIKVYGYSQAYGKAEHAVTVELLKKVYPDYDISWSDEGY</sequence>
<dbReference type="GeneID" id="108733430"/>
<comment type="function">
    <text evidence="1">JanA and janB regulate somatic sex differentiation.</text>
</comment>
<dbReference type="PANTHER" id="PTHR12258">
    <property type="entry name" value="JANUS-A/JANUS-B"/>
    <property type="match status" value="1"/>
</dbReference>
<dbReference type="STRING" id="224129.A0A1W4WJ16"/>
<evidence type="ECO:0000256" key="6">
    <source>
        <dbReference type="PIRSR" id="PIRSR607702-2"/>
    </source>
</evidence>
<evidence type="ECO:0000256" key="5">
    <source>
        <dbReference type="PIRSR" id="PIRSR607702-1"/>
    </source>
</evidence>
<dbReference type="Proteomes" id="UP000192223">
    <property type="component" value="Unplaced"/>
</dbReference>
<dbReference type="KEGG" id="apln:108733430"/>
<proteinExistence type="inferred from homology"/>
<dbReference type="PANTHER" id="PTHR12258:SF5">
    <property type="entry name" value="BCDNA.GH02250-RELATED"/>
    <property type="match status" value="1"/>
</dbReference>
<evidence type="ECO:0000313" key="7">
    <source>
        <dbReference type="Proteomes" id="UP000192223"/>
    </source>
</evidence>
<dbReference type="GO" id="GO:0005829">
    <property type="term" value="C:cytosol"/>
    <property type="evidence" value="ECO:0007669"/>
    <property type="project" value="TreeGrafter"/>
</dbReference>
<dbReference type="InterPro" id="IPR038596">
    <property type="entry name" value="Janus_sf"/>
</dbReference>
<evidence type="ECO:0000256" key="2">
    <source>
        <dbReference type="ARBA" id="ARBA00010971"/>
    </source>
</evidence>
<dbReference type="AlphaFoldDB" id="A0A1W4WJ16"/>
<dbReference type="Gene3D" id="3.50.20.20">
    <property type="entry name" value="Janus/Ocnus"/>
    <property type="match status" value="1"/>
</dbReference>
<keyword evidence="3" id="KW-0221">Differentiation</keyword>
<organism evidence="7 8">
    <name type="scientific">Agrilus planipennis</name>
    <name type="common">Emerald ash borer</name>
    <name type="synonym">Agrilus marcopoli</name>
    <dbReference type="NCBI Taxonomy" id="224129"/>
    <lineage>
        <taxon>Eukaryota</taxon>
        <taxon>Metazoa</taxon>
        <taxon>Ecdysozoa</taxon>
        <taxon>Arthropoda</taxon>
        <taxon>Hexapoda</taxon>
        <taxon>Insecta</taxon>
        <taxon>Pterygota</taxon>
        <taxon>Neoptera</taxon>
        <taxon>Endopterygota</taxon>
        <taxon>Coleoptera</taxon>
        <taxon>Polyphaga</taxon>
        <taxon>Elateriformia</taxon>
        <taxon>Buprestoidea</taxon>
        <taxon>Buprestidae</taxon>
        <taxon>Agrilinae</taxon>
        <taxon>Agrilus</taxon>
    </lineage>
</organism>
<evidence type="ECO:0000313" key="8">
    <source>
        <dbReference type="RefSeq" id="XP_018320103.1"/>
    </source>
</evidence>
<dbReference type="FunCoup" id="A0A1W4WJ16">
    <property type="interactions" value="1281"/>
</dbReference>
<dbReference type="GO" id="GO:0030154">
    <property type="term" value="P:cell differentiation"/>
    <property type="evidence" value="ECO:0007669"/>
    <property type="project" value="UniProtKB-KW"/>
</dbReference>
<evidence type="ECO:0000256" key="1">
    <source>
        <dbReference type="ARBA" id="ARBA00002508"/>
    </source>
</evidence>
<gene>
    <name evidence="8" type="primary">LOC108733430</name>
</gene>